<evidence type="ECO:0000256" key="8">
    <source>
        <dbReference type="ARBA" id="ARBA00022842"/>
    </source>
</evidence>
<name>A0A1C7MAT6_GRIFR</name>
<evidence type="ECO:0000313" key="12">
    <source>
        <dbReference type="Proteomes" id="UP000092993"/>
    </source>
</evidence>
<evidence type="ECO:0000256" key="1">
    <source>
        <dbReference type="ARBA" id="ARBA00001946"/>
    </source>
</evidence>
<dbReference type="GO" id="GO:0005739">
    <property type="term" value="C:mitochondrion"/>
    <property type="evidence" value="ECO:0007669"/>
    <property type="project" value="TreeGrafter"/>
</dbReference>
<evidence type="ECO:0000256" key="10">
    <source>
        <dbReference type="SAM" id="MobiDB-lite"/>
    </source>
</evidence>
<dbReference type="InterPro" id="IPR003846">
    <property type="entry name" value="SelO"/>
</dbReference>
<keyword evidence="5" id="KW-0479">Metal-binding</keyword>
<evidence type="ECO:0000256" key="3">
    <source>
        <dbReference type="ARBA" id="ARBA00022679"/>
    </source>
</evidence>
<feature type="region of interest" description="Disordered" evidence="10">
    <location>
        <begin position="483"/>
        <end position="503"/>
    </location>
</feature>
<keyword evidence="4" id="KW-0548">Nucleotidyltransferase</keyword>
<dbReference type="STRING" id="5627.A0A1C7MAT6"/>
<keyword evidence="12" id="KW-1185">Reference proteome</keyword>
<feature type="compositionally biased region" description="Acidic residues" evidence="10">
    <location>
        <begin position="492"/>
        <end position="503"/>
    </location>
</feature>
<accession>A0A1C7MAT6</accession>
<dbReference type="PANTHER" id="PTHR32057:SF14">
    <property type="entry name" value="PROTEIN ADENYLYLTRANSFERASE SELO, MITOCHONDRIAL"/>
    <property type="match status" value="1"/>
</dbReference>
<proteinExistence type="inferred from homology"/>
<evidence type="ECO:0000256" key="6">
    <source>
        <dbReference type="ARBA" id="ARBA00022741"/>
    </source>
</evidence>
<evidence type="ECO:0000256" key="2">
    <source>
        <dbReference type="ARBA" id="ARBA00009747"/>
    </source>
</evidence>
<dbReference type="GO" id="GO:0005524">
    <property type="term" value="F:ATP binding"/>
    <property type="evidence" value="ECO:0007669"/>
    <property type="project" value="UniProtKB-KW"/>
</dbReference>
<evidence type="ECO:0000256" key="4">
    <source>
        <dbReference type="ARBA" id="ARBA00022695"/>
    </source>
</evidence>
<evidence type="ECO:0000256" key="7">
    <source>
        <dbReference type="ARBA" id="ARBA00022840"/>
    </source>
</evidence>
<dbReference type="Pfam" id="PF02696">
    <property type="entry name" value="SelO"/>
    <property type="match status" value="1"/>
</dbReference>
<comment type="caution">
    <text evidence="11">The sequence shown here is derived from an EMBL/GenBank/DDBJ whole genome shotgun (WGS) entry which is preliminary data.</text>
</comment>
<comment type="cofactor">
    <cofactor evidence="1">
        <name>Mg(2+)</name>
        <dbReference type="ChEBI" id="CHEBI:18420"/>
    </cofactor>
</comment>
<protein>
    <recommendedName>
        <fullName evidence="9">Selenoprotein O</fullName>
    </recommendedName>
</protein>
<evidence type="ECO:0000256" key="9">
    <source>
        <dbReference type="ARBA" id="ARBA00031547"/>
    </source>
</evidence>
<dbReference type="AlphaFoldDB" id="A0A1C7MAT6"/>
<evidence type="ECO:0000256" key="5">
    <source>
        <dbReference type="ARBA" id="ARBA00022723"/>
    </source>
</evidence>
<organism evidence="11 12">
    <name type="scientific">Grifola frondosa</name>
    <name type="common">Maitake</name>
    <name type="synonym">Polyporus frondosus</name>
    <dbReference type="NCBI Taxonomy" id="5627"/>
    <lineage>
        <taxon>Eukaryota</taxon>
        <taxon>Fungi</taxon>
        <taxon>Dikarya</taxon>
        <taxon>Basidiomycota</taxon>
        <taxon>Agaricomycotina</taxon>
        <taxon>Agaricomycetes</taxon>
        <taxon>Polyporales</taxon>
        <taxon>Grifolaceae</taxon>
        <taxon>Grifola</taxon>
    </lineage>
</organism>
<dbReference type="GO" id="GO:0070733">
    <property type="term" value="F:AMPylase activity"/>
    <property type="evidence" value="ECO:0007669"/>
    <property type="project" value="TreeGrafter"/>
</dbReference>
<dbReference type="PANTHER" id="PTHR32057">
    <property type="entry name" value="PROTEIN ADENYLYLTRANSFERASE SELO, MITOCHONDRIAL"/>
    <property type="match status" value="1"/>
</dbReference>
<dbReference type="OrthoDB" id="10254721at2759"/>
<evidence type="ECO:0000313" key="11">
    <source>
        <dbReference type="EMBL" id="OBZ72114.1"/>
    </source>
</evidence>
<sequence length="503" mass="56059">MSTDGDANTHWAPWSLRYSGHQFGVWAGQLGDGRAISILATPHPSDPELTYELQLKGAGRTPFSRTADGLAVLRSSIREFLCSEAMHALEIPTTRALALISLPELPVHRQRIEGACVLTRLAPSFLRIGSFEALNPPGNTFFIGGGQQDAHWDALTELGEWVGRRVLKLGPVKWDEGGAWGRELVMEVARRNARMVAAWQAYGFMHGVINTDNVSVLGLTIDYGPYAFMDVFDPYHICNHSDQEGRYSYKDQPSMIIYALRALLNALAPLIGAEAELGGKAVSRGWADDASPEKLAAWRKSGLDLVKQDMETATVEICAAEYSRLMHKRLALRRLDTDDETRLVRPLLNLMEEHALDFHGTFRRLAFFRPSMVSDAPQSDAFIAGVLALTSEPDRLDRQKAVVDWRAWLERYAVRIMSERGEWSGEGDLDGKREAAAKAANPRFVLRQWVLEEVIRTVEQDADSGKRILRKVLQMACSPFEPWGAEGHDGSEDLLDAESDFSL</sequence>
<keyword evidence="6" id="KW-0547">Nucleotide-binding</keyword>
<reference evidence="11 12" key="1">
    <citation type="submission" date="2016-03" db="EMBL/GenBank/DDBJ databases">
        <title>Whole genome sequencing of Grifola frondosa 9006-11.</title>
        <authorList>
            <person name="Min B."/>
            <person name="Park H."/>
            <person name="Kim J.-G."/>
            <person name="Cho H."/>
            <person name="Oh Y.-L."/>
            <person name="Kong W.-S."/>
            <person name="Choi I.-G."/>
        </authorList>
    </citation>
    <scope>NUCLEOTIDE SEQUENCE [LARGE SCALE GENOMIC DNA]</scope>
    <source>
        <strain evidence="11 12">9006-11</strain>
    </source>
</reference>
<dbReference type="Proteomes" id="UP000092993">
    <property type="component" value="Unassembled WGS sequence"/>
</dbReference>
<dbReference type="OMA" id="YGPYGWL"/>
<dbReference type="EMBL" id="LUGG01000009">
    <property type="protein sequence ID" value="OBZ72114.1"/>
    <property type="molecule type" value="Genomic_DNA"/>
</dbReference>
<keyword evidence="8" id="KW-0460">Magnesium</keyword>
<comment type="similarity">
    <text evidence="2">Belongs to the SELO family.</text>
</comment>
<keyword evidence="7" id="KW-0067">ATP-binding</keyword>
<keyword evidence="3" id="KW-0808">Transferase</keyword>
<gene>
    <name evidence="11" type="ORF">A0H81_07825</name>
</gene>
<dbReference type="GO" id="GO:0046872">
    <property type="term" value="F:metal ion binding"/>
    <property type="evidence" value="ECO:0007669"/>
    <property type="project" value="UniProtKB-KW"/>
</dbReference>